<keyword evidence="4" id="KW-0337">GPI-anchor biosynthesis</keyword>
<protein>
    <submittedName>
        <fullName evidence="11">GPI transamidase component PIG-S</fullName>
    </submittedName>
</protein>
<dbReference type="GO" id="GO:0042765">
    <property type="term" value="C:GPI-anchor transamidase complex"/>
    <property type="evidence" value="ECO:0007669"/>
    <property type="project" value="InterPro"/>
</dbReference>
<evidence type="ECO:0000256" key="3">
    <source>
        <dbReference type="ARBA" id="ARBA00005316"/>
    </source>
</evidence>
<feature type="transmembrane region" description="Helical" evidence="10">
    <location>
        <begin position="651"/>
        <end position="675"/>
    </location>
</feature>
<dbReference type="STRING" id="60517.A0A0R3W8K4"/>
<proteinExistence type="inferred from homology"/>
<keyword evidence="7 10" id="KW-1133">Transmembrane helix</keyword>
<name>A0A0R3W8K4_TAEAS</name>
<evidence type="ECO:0000256" key="1">
    <source>
        <dbReference type="ARBA" id="ARBA00004477"/>
    </source>
</evidence>
<evidence type="ECO:0000256" key="4">
    <source>
        <dbReference type="ARBA" id="ARBA00022502"/>
    </source>
</evidence>
<evidence type="ECO:0000256" key="9">
    <source>
        <dbReference type="ARBA" id="ARBA00023180"/>
    </source>
</evidence>
<evidence type="ECO:0000256" key="10">
    <source>
        <dbReference type="SAM" id="Phobius"/>
    </source>
</evidence>
<comment type="subcellular location">
    <subcellularLocation>
        <location evidence="1">Endoplasmic reticulum membrane</location>
        <topology evidence="1">Multi-pass membrane protein</topology>
    </subcellularLocation>
</comment>
<keyword evidence="5 10" id="KW-0812">Transmembrane</keyword>
<dbReference type="GO" id="GO:0016255">
    <property type="term" value="P:attachment of GPI anchor to protein"/>
    <property type="evidence" value="ECO:0007669"/>
    <property type="project" value="InterPro"/>
</dbReference>
<evidence type="ECO:0000256" key="6">
    <source>
        <dbReference type="ARBA" id="ARBA00022824"/>
    </source>
</evidence>
<dbReference type="PANTHER" id="PTHR21072">
    <property type="entry name" value="GPI TRANSAMIDASE COMPONENT PIG-S"/>
    <property type="match status" value="1"/>
</dbReference>
<keyword evidence="6" id="KW-0256">Endoplasmic reticulum</keyword>
<evidence type="ECO:0000313" key="11">
    <source>
        <dbReference type="WBParaSite" id="TASK_0000670001-mRNA-1"/>
    </source>
</evidence>
<dbReference type="PANTHER" id="PTHR21072:SF13">
    <property type="entry name" value="GPI TRANSAMIDASE COMPONENT PIG-S"/>
    <property type="match status" value="1"/>
</dbReference>
<comment type="similarity">
    <text evidence="3">Belongs to the PIGS family.</text>
</comment>
<dbReference type="UniPathway" id="UPA00196"/>
<evidence type="ECO:0000256" key="5">
    <source>
        <dbReference type="ARBA" id="ARBA00022692"/>
    </source>
</evidence>
<accession>A0A0R3W8K4</accession>
<evidence type="ECO:0000256" key="2">
    <source>
        <dbReference type="ARBA" id="ARBA00004687"/>
    </source>
</evidence>
<organism evidence="11">
    <name type="scientific">Taenia asiatica</name>
    <name type="common">Asian tapeworm</name>
    <dbReference type="NCBI Taxonomy" id="60517"/>
    <lineage>
        <taxon>Eukaryota</taxon>
        <taxon>Metazoa</taxon>
        <taxon>Spiralia</taxon>
        <taxon>Lophotrochozoa</taxon>
        <taxon>Platyhelminthes</taxon>
        <taxon>Cestoda</taxon>
        <taxon>Eucestoda</taxon>
        <taxon>Cyclophyllidea</taxon>
        <taxon>Taeniidae</taxon>
        <taxon>Taenia</taxon>
    </lineage>
</organism>
<dbReference type="InterPro" id="IPR019540">
    <property type="entry name" value="PtdIno-glycan_biosynth_class_S"/>
</dbReference>
<evidence type="ECO:0000256" key="8">
    <source>
        <dbReference type="ARBA" id="ARBA00023136"/>
    </source>
</evidence>
<evidence type="ECO:0000256" key="7">
    <source>
        <dbReference type="ARBA" id="ARBA00022989"/>
    </source>
</evidence>
<keyword evidence="9" id="KW-0325">Glycoprotein</keyword>
<reference evidence="11" key="1">
    <citation type="submission" date="2017-02" db="UniProtKB">
        <authorList>
            <consortium name="WormBaseParasite"/>
        </authorList>
    </citation>
    <scope>IDENTIFICATION</scope>
</reference>
<keyword evidence="8 10" id="KW-0472">Membrane</keyword>
<dbReference type="Pfam" id="PF10510">
    <property type="entry name" value="PIG-S"/>
    <property type="match status" value="1"/>
</dbReference>
<sequence>LIKQETEEKTTRRREVERAELEALQPSYRERRWFHGIALFYLVIAAVFGLPLWWLTTSPEQFALPAQRIEAFARQAITVGVDVVVISLDPKISAENLESLKQSLYFNAADAQRSLDAQHQSVMGFGSDRGSETRRYADLPVRVDYRFYVTTTKVTPDVAPHLVHGVSAELDRALFNSGFFVSLGVGNSSAVKHNVENAYYFIILPADSRGFEVDGGRGVDNALAAIVRASLDRNLVYLRSPGVVGGHYDLASVILALLQEHLVMPSTLQAIYASVWWKGGDADPMKAMERGGRQAGTDYVAARAEVARVRTHQLPATPGYEVTVSLVGAFDATPPCLPSTDDWLWSVCGTPSHGLSLGDWLRRSIEPGLSDLRRFINLKLYSQYLYSVTLDGLAWSRLSKDRTHRYYTASQLSSVVNSLEAYLGQHASQRGQPDSRVEGGRTSGTHGGLHIVIVVDEPRRDFNTSTRRPLRFHLSASDSSAAASSIALVPQWGAFISLDDVNVSLSNLGAVVVNTSDCYHFEGEWATRPARGQFGGREDGQMGGELDSWLRRRAIESLSTAALTLTSLVSTAERVPTMVINSYVAGRVEHAVAAWAEAVGELASPPSTNSANVGSMAFVAARIALEDADAGFFDHSLLDLLYFPSDQVFGIYVPLFAPIGLPLIASGVAALKFFFKKDRRTAKE</sequence>
<dbReference type="GO" id="GO:0006506">
    <property type="term" value="P:GPI anchor biosynthetic process"/>
    <property type="evidence" value="ECO:0007669"/>
    <property type="project" value="UniProtKB-UniPathway"/>
</dbReference>
<feature type="transmembrane region" description="Helical" evidence="10">
    <location>
        <begin position="33"/>
        <end position="55"/>
    </location>
</feature>
<dbReference type="WBParaSite" id="TASK_0000670001-mRNA-1">
    <property type="protein sequence ID" value="TASK_0000670001-mRNA-1"/>
    <property type="gene ID" value="TASK_0000670001"/>
</dbReference>
<dbReference type="AlphaFoldDB" id="A0A0R3W8K4"/>
<comment type="pathway">
    <text evidence="2">Glycolipid biosynthesis; glycosylphosphatidylinositol-anchor biosynthesis.</text>
</comment>